<organism evidence="2 3">
    <name type="scientific">Septoria linicola</name>
    <dbReference type="NCBI Taxonomy" id="215465"/>
    <lineage>
        <taxon>Eukaryota</taxon>
        <taxon>Fungi</taxon>
        <taxon>Dikarya</taxon>
        <taxon>Ascomycota</taxon>
        <taxon>Pezizomycotina</taxon>
        <taxon>Dothideomycetes</taxon>
        <taxon>Dothideomycetidae</taxon>
        <taxon>Mycosphaerellales</taxon>
        <taxon>Mycosphaerellaceae</taxon>
        <taxon>Septoria</taxon>
    </lineage>
</organism>
<gene>
    <name evidence="2" type="ORF">Slin15195_G114640</name>
</gene>
<accession>A0A9Q9AZW5</accession>
<dbReference type="AlphaFoldDB" id="A0A9Q9AZW5"/>
<sequence length="115" mass="13030">MRFHLLTLSTLVVATVAQTQEWPCDKGVIGSLPSIMDQPLVKLFCSKALDQDWSKTPGLLKLAKNYGYIQTEKTLSKSLKNTATTYCKCARGLMTLSSREASHEQAVRLRRRHYR</sequence>
<evidence type="ECO:0000313" key="2">
    <source>
        <dbReference type="EMBL" id="USW58145.1"/>
    </source>
</evidence>
<keyword evidence="1" id="KW-0732">Signal</keyword>
<evidence type="ECO:0000313" key="3">
    <source>
        <dbReference type="Proteomes" id="UP001056384"/>
    </source>
</evidence>
<reference evidence="2" key="1">
    <citation type="submission" date="2022-06" db="EMBL/GenBank/DDBJ databases">
        <title>Complete genome sequences of two strains of the flax pathogen Septoria linicola.</title>
        <authorList>
            <person name="Lapalu N."/>
            <person name="Simon A."/>
            <person name="Demenou B."/>
            <person name="Paumier D."/>
            <person name="Guillot M.-P."/>
            <person name="Gout L."/>
            <person name="Valade R."/>
        </authorList>
    </citation>
    <scope>NUCLEOTIDE SEQUENCE</scope>
    <source>
        <strain evidence="2">SE15195</strain>
    </source>
</reference>
<proteinExistence type="predicted"/>
<dbReference type="EMBL" id="CP099427">
    <property type="protein sequence ID" value="USW58145.1"/>
    <property type="molecule type" value="Genomic_DNA"/>
</dbReference>
<dbReference type="Proteomes" id="UP001056384">
    <property type="component" value="Chromosome 10"/>
</dbReference>
<protein>
    <submittedName>
        <fullName evidence="2">Uncharacterized protein</fullName>
    </submittedName>
</protein>
<evidence type="ECO:0000256" key="1">
    <source>
        <dbReference type="SAM" id="SignalP"/>
    </source>
</evidence>
<name>A0A9Q9AZW5_9PEZI</name>
<feature type="signal peptide" evidence="1">
    <location>
        <begin position="1"/>
        <end position="19"/>
    </location>
</feature>
<keyword evidence="3" id="KW-1185">Reference proteome</keyword>
<feature type="chain" id="PRO_5040310679" evidence="1">
    <location>
        <begin position="20"/>
        <end position="115"/>
    </location>
</feature>